<dbReference type="Pfam" id="PF08240">
    <property type="entry name" value="ADH_N"/>
    <property type="match status" value="1"/>
</dbReference>
<keyword evidence="2" id="KW-0560">Oxidoreductase</keyword>
<reference evidence="4" key="1">
    <citation type="journal article" date="2017" name="Mycologia">
        <title>Fusarium algeriense, sp. nov., a novel toxigenic crown rot pathogen of durum wheat from Algeria is nested in the Fusarium burgessii species complex.</title>
        <authorList>
            <person name="Laraba I."/>
            <person name="Keddad A."/>
            <person name="Boureghda H."/>
            <person name="Abdallah N."/>
            <person name="Vaughan M.M."/>
            <person name="Proctor R.H."/>
            <person name="Busman M."/>
            <person name="O'Donnell K."/>
        </authorList>
    </citation>
    <scope>NUCLEOTIDE SEQUENCE</scope>
    <source>
        <strain evidence="4">NRRL 25174</strain>
    </source>
</reference>
<dbReference type="InterPro" id="IPR011032">
    <property type="entry name" value="GroES-like_sf"/>
</dbReference>
<dbReference type="Gene3D" id="3.90.180.10">
    <property type="entry name" value="Medium-chain alcohol dehydrogenases, catalytic domain"/>
    <property type="match status" value="1"/>
</dbReference>
<dbReference type="GO" id="GO:0016651">
    <property type="term" value="F:oxidoreductase activity, acting on NAD(P)H"/>
    <property type="evidence" value="ECO:0007669"/>
    <property type="project" value="InterPro"/>
</dbReference>
<dbReference type="SUPFAM" id="SSF50129">
    <property type="entry name" value="GroES-like"/>
    <property type="match status" value="1"/>
</dbReference>
<organism evidence="4 5">
    <name type="scientific">Fusarium beomiforme</name>
    <dbReference type="NCBI Taxonomy" id="44412"/>
    <lineage>
        <taxon>Eukaryota</taxon>
        <taxon>Fungi</taxon>
        <taxon>Dikarya</taxon>
        <taxon>Ascomycota</taxon>
        <taxon>Pezizomycotina</taxon>
        <taxon>Sordariomycetes</taxon>
        <taxon>Hypocreomycetidae</taxon>
        <taxon>Hypocreales</taxon>
        <taxon>Nectriaceae</taxon>
        <taxon>Fusarium</taxon>
        <taxon>Fusarium burgessii species complex</taxon>
    </lineage>
</organism>
<dbReference type="AlphaFoldDB" id="A0A9P5E6W9"/>
<comment type="similarity">
    <text evidence="1">Belongs to the zinc-containing alcohol dehydrogenase family.</text>
</comment>
<dbReference type="CDD" id="cd08249">
    <property type="entry name" value="enoyl_reductase_like"/>
    <property type="match status" value="1"/>
</dbReference>
<accession>A0A9P5E6W9</accession>
<dbReference type="InterPro" id="IPR047122">
    <property type="entry name" value="Trans-enoyl_RdTase-like"/>
</dbReference>
<dbReference type="SUPFAM" id="SSF51735">
    <property type="entry name" value="NAD(P)-binding Rossmann-fold domains"/>
    <property type="match status" value="1"/>
</dbReference>
<evidence type="ECO:0000313" key="5">
    <source>
        <dbReference type="Proteomes" id="UP000730481"/>
    </source>
</evidence>
<name>A0A9P5E6W9_9HYPO</name>
<gene>
    <name evidence="4" type="ORF">FBEOM_1</name>
</gene>
<dbReference type="InterPro" id="IPR020843">
    <property type="entry name" value="ER"/>
</dbReference>
<dbReference type="Gene3D" id="3.40.50.720">
    <property type="entry name" value="NAD(P)-binding Rossmann-like Domain"/>
    <property type="match status" value="1"/>
</dbReference>
<dbReference type="PANTHER" id="PTHR45348">
    <property type="entry name" value="HYPOTHETICAL OXIDOREDUCTASE (EUROFUNG)"/>
    <property type="match status" value="1"/>
</dbReference>
<reference evidence="4" key="2">
    <citation type="submission" date="2020-02" db="EMBL/GenBank/DDBJ databases">
        <title>Identification and distribution of gene clusters putatively required for synthesis of sphingolipid metabolism inhibitors in phylogenetically diverse species of the filamentous fungus Fusarium.</title>
        <authorList>
            <person name="Kim H.-S."/>
            <person name="Busman M."/>
            <person name="Brown D.W."/>
            <person name="Divon H."/>
            <person name="Uhlig S."/>
            <person name="Proctor R.H."/>
        </authorList>
    </citation>
    <scope>NUCLEOTIDE SEQUENCE</scope>
    <source>
        <strain evidence="4">NRRL 25174</strain>
    </source>
</reference>
<dbReference type="OrthoDB" id="10257049at2759"/>
<keyword evidence="5" id="KW-1185">Reference proteome</keyword>
<evidence type="ECO:0000313" key="4">
    <source>
        <dbReference type="EMBL" id="KAF4346019.1"/>
    </source>
</evidence>
<dbReference type="SMART" id="SM00829">
    <property type="entry name" value="PKS_ER"/>
    <property type="match status" value="1"/>
</dbReference>
<proteinExistence type="inferred from homology"/>
<dbReference type="EMBL" id="PVQB02000001">
    <property type="protein sequence ID" value="KAF4346019.1"/>
    <property type="molecule type" value="Genomic_DNA"/>
</dbReference>
<comment type="caution">
    <text evidence="4">The sequence shown here is derived from an EMBL/GenBank/DDBJ whole genome shotgun (WGS) entry which is preliminary data.</text>
</comment>
<dbReference type="PANTHER" id="PTHR45348:SF2">
    <property type="entry name" value="ZINC-TYPE ALCOHOL DEHYDROGENASE-LIKE PROTEIN C2E1P3.01"/>
    <property type="match status" value="1"/>
</dbReference>
<dbReference type="InterPro" id="IPR013154">
    <property type="entry name" value="ADH-like_N"/>
</dbReference>
<evidence type="ECO:0000256" key="2">
    <source>
        <dbReference type="ARBA" id="ARBA00023002"/>
    </source>
</evidence>
<protein>
    <submittedName>
        <fullName evidence="4">Oxidoreductase</fullName>
    </submittedName>
</protein>
<evidence type="ECO:0000259" key="3">
    <source>
        <dbReference type="SMART" id="SM00829"/>
    </source>
</evidence>
<feature type="domain" description="Enoyl reductase (ER)" evidence="3">
    <location>
        <begin position="18"/>
        <end position="345"/>
    </location>
</feature>
<sequence>MPHTFKPNVAALLPTKQGRITIGQRPIPTPGEGELLVRNMAVAANPSDWKVQSLGILITEYPAVLGSDLAGIVDSVGPGVTRFKAGDRVVAFATGVIQRNSDKAAFQTYTLVDEVSTTHLPDNIAFEEGAVLPVGIVTASIALFKGLGLPMCEKSVDGPGAILIWSGASSVGVSAVQIANSLGWPVYVTASPKHHEWLKTMGAVDAWDYRDPQVAQKIAQTSKSSGLEIRGVVDARSDETSFNSVAEILATADTAPEVKLTTLAPWPADKTLPRGVELYHTNCSRLTTDYLDIASWLFGRWLSESLKDGRIKPVPRPRIFEGGLEATQEMLTTLKSGASGEKFVLKV</sequence>
<evidence type="ECO:0000256" key="1">
    <source>
        <dbReference type="ARBA" id="ARBA00008072"/>
    </source>
</evidence>
<dbReference type="Proteomes" id="UP000730481">
    <property type="component" value="Unassembled WGS sequence"/>
</dbReference>
<dbReference type="InterPro" id="IPR036291">
    <property type="entry name" value="NAD(P)-bd_dom_sf"/>
</dbReference>